<keyword evidence="1" id="KW-0732">Signal</keyword>
<feature type="domain" description="Peptide N-acetyl-beta-D-glucosaminyl asparaginase amidase A N-terminal" evidence="2">
    <location>
        <begin position="60"/>
        <end position="397"/>
    </location>
</feature>
<feature type="signal peptide" evidence="1">
    <location>
        <begin position="1"/>
        <end position="24"/>
    </location>
</feature>
<sequence length="615" mass="69301">MNCCYFAFTSLLLFLTGTVPSSAAAPDRFHKPLRLKSSDPKPQAQEFFELTNPLPSDHLAPSCSLAVINHSFANTIDSPPFSAPYSPPSDCSPPRPLVVLDFRADSSGDQYDRIAAIWLDGTEIFRTSTAEPTDTGIFWRVRKDITRYSSILYKPQLNVTMMLENVVNDIYTGVYDIHVSFLFYKENIVPNDVRFPSIISPSQNHYDNLGTAELGLFKTPPDLIIPISSDGERGHWFRVESESDVHVKKVRFPDNTIQVVLELYASFHGNDEFWYSNPPYSYIRMNNLTTARGNGAYREVFVTIDGKFVGSEVVFPVVFTGGINPLFWEPIVAIGDFNLPSYDLDLTPFLGWLLDGKYHDIAICVDDAISFWLVNANLHFWLDHGTPKVEAQSVVYNSPALAIQRREAFTMLDGSFRIKANRKSEFAGWVKSTAGNFTTIVSQQFKLTNVVRFYFNGTYKIVQQRVKAKRDSRIRADSGNLVGRTVVQRQYPVTVITSTVPLPQIGSLGSKEEEMYMMITNVSHALSERRINGLSSSTLNNRQESEGWMKVKGHSVVSGSGSTWQKYNYRDEFGCYSRTVLALEGKLAIDNTTFLVHLLRSFCCLPSPICMEHSK</sequence>
<dbReference type="InterPro" id="IPR021102">
    <property type="entry name" value="PNGase_A"/>
</dbReference>
<evidence type="ECO:0000256" key="1">
    <source>
        <dbReference type="SAM" id="SignalP"/>
    </source>
</evidence>
<dbReference type="Pfam" id="PF12222">
    <property type="entry name" value="PNGaseA"/>
    <property type="match status" value="1"/>
</dbReference>
<protein>
    <recommendedName>
        <fullName evidence="2">Peptide N-acetyl-beta-D-glucosaminyl asparaginase amidase A N-terminal domain-containing protein</fullName>
    </recommendedName>
</protein>
<evidence type="ECO:0000313" key="4">
    <source>
        <dbReference type="Proteomes" id="UP000322667"/>
    </source>
</evidence>
<accession>A0A5D2Q8E8</accession>
<feature type="chain" id="PRO_5023147763" description="Peptide N-acetyl-beta-D-glucosaminyl asparaginase amidase A N-terminal domain-containing protein" evidence="1">
    <location>
        <begin position="25"/>
        <end position="615"/>
    </location>
</feature>
<organism evidence="3 4">
    <name type="scientific">Gossypium tomentosum</name>
    <name type="common">Hawaiian cotton</name>
    <name type="synonym">Gossypium sandvicense</name>
    <dbReference type="NCBI Taxonomy" id="34277"/>
    <lineage>
        <taxon>Eukaryota</taxon>
        <taxon>Viridiplantae</taxon>
        <taxon>Streptophyta</taxon>
        <taxon>Embryophyta</taxon>
        <taxon>Tracheophyta</taxon>
        <taxon>Spermatophyta</taxon>
        <taxon>Magnoliopsida</taxon>
        <taxon>eudicotyledons</taxon>
        <taxon>Gunneridae</taxon>
        <taxon>Pentapetalae</taxon>
        <taxon>rosids</taxon>
        <taxon>malvids</taxon>
        <taxon>Malvales</taxon>
        <taxon>Malvaceae</taxon>
        <taxon>Malvoideae</taxon>
        <taxon>Gossypium</taxon>
    </lineage>
</organism>
<gene>
    <name evidence="3" type="ORF">ES332_A06G191500v1</name>
</gene>
<keyword evidence="4" id="KW-1185">Reference proteome</keyword>
<dbReference type="EMBL" id="CM017615">
    <property type="protein sequence ID" value="TYI23825.1"/>
    <property type="molecule type" value="Genomic_DNA"/>
</dbReference>
<dbReference type="PANTHER" id="PTHR31104">
    <property type="entry name" value="PEPTIDE-N4-(N-ACETYL-BETA-GLUCOSAMINYL)ASPARAGINE AMIDASE A PROTEIN"/>
    <property type="match status" value="1"/>
</dbReference>
<name>A0A5D2Q8E8_GOSTO</name>
<reference evidence="3 4" key="1">
    <citation type="submission" date="2019-07" db="EMBL/GenBank/DDBJ databases">
        <title>WGS assembly of Gossypium tomentosum.</title>
        <authorList>
            <person name="Chen Z.J."/>
            <person name="Sreedasyam A."/>
            <person name="Ando A."/>
            <person name="Song Q."/>
            <person name="De L."/>
            <person name="Hulse-Kemp A."/>
            <person name="Ding M."/>
            <person name="Ye W."/>
            <person name="Kirkbride R."/>
            <person name="Jenkins J."/>
            <person name="Plott C."/>
            <person name="Lovell J."/>
            <person name="Lin Y.-M."/>
            <person name="Vaughn R."/>
            <person name="Liu B."/>
            <person name="Li W."/>
            <person name="Simpson S."/>
            <person name="Scheffler B."/>
            <person name="Saski C."/>
            <person name="Grover C."/>
            <person name="Hu G."/>
            <person name="Conover J."/>
            <person name="Carlson J."/>
            <person name="Shu S."/>
            <person name="Boston L."/>
            <person name="Williams M."/>
            <person name="Peterson D."/>
            <person name="Mcgee K."/>
            <person name="Jones D."/>
            <person name="Wendel J."/>
            <person name="Stelly D."/>
            <person name="Grimwood J."/>
            <person name="Schmutz J."/>
        </authorList>
    </citation>
    <scope>NUCLEOTIDE SEQUENCE [LARGE SCALE GENOMIC DNA]</scope>
    <source>
        <strain evidence="3">7179.01</strain>
    </source>
</reference>
<dbReference type="Proteomes" id="UP000322667">
    <property type="component" value="Chromosome A06"/>
</dbReference>
<dbReference type="InterPro" id="IPR056948">
    <property type="entry name" value="PNGaseA_N"/>
</dbReference>
<evidence type="ECO:0000313" key="3">
    <source>
        <dbReference type="EMBL" id="TYI23825.1"/>
    </source>
</evidence>
<evidence type="ECO:0000259" key="2">
    <source>
        <dbReference type="Pfam" id="PF12222"/>
    </source>
</evidence>
<proteinExistence type="predicted"/>
<dbReference type="AlphaFoldDB" id="A0A5D2Q8E8"/>